<name>A0A0P1AHZ5_PLAHL</name>
<proteinExistence type="predicted"/>
<sequence>MVDTQDLVKEGLSKRLPPSTLNDKRQSDLSKVMTERANVISRVRDAMAEVQYAQKLMLTRMDVEARMNPKKMIIY</sequence>
<protein>
    <submittedName>
        <fullName evidence="2">Uncharacterized protein</fullName>
    </submittedName>
</protein>
<dbReference type="GeneID" id="59053108"/>
<feature type="compositionally biased region" description="Basic and acidic residues" evidence="1">
    <location>
        <begin position="1"/>
        <end position="13"/>
    </location>
</feature>
<evidence type="ECO:0000313" key="2">
    <source>
        <dbReference type="EMBL" id="CEG40405.1"/>
    </source>
</evidence>
<dbReference type="EMBL" id="CCYD01000482">
    <property type="protein sequence ID" value="CEG40405.1"/>
    <property type="molecule type" value="Genomic_DNA"/>
</dbReference>
<dbReference type="AlphaFoldDB" id="A0A0P1AHZ5"/>
<organism evidence="2 3">
    <name type="scientific">Plasmopara halstedii</name>
    <name type="common">Downy mildew of sunflower</name>
    <dbReference type="NCBI Taxonomy" id="4781"/>
    <lineage>
        <taxon>Eukaryota</taxon>
        <taxon>Sar</taxon>
        <taxon>Stramenopiles</taxon>
        <taxon>Oomycota</taxon>
        <taxon>Peronosporomycetes</taxon>
        <taxon>Peronosporales</taxon>
        <taxon>Peronosporaceae</taxon>
        <taxon>Plasmopara</taxon>
    </lineage>
</organism>
<accession>A0A0P1AHZ5</accession>
<feature type="region of interest" description="Disordered" evidence="1">
    <location>
        <begin position="1"/>
        <end position="29"/>
    </location>
</feature>
<dbReference type="Proteomes" id="UP000054928">
    <property type="component" value="Unassembled WGS sequence"/>
</dbReference>
<dbReference type="RefSeq" id="XP_036263142.1">
    <property type="nucleotide sequence ID" value="XM_036407440.1"/>
</dbReference>
<reference evidence="3" key="1">
    <citation type="submission" date="2014-09" db="EMBL/GenBank/DDBJ databases">
        <authorList>
            <person name="Sharma Rahul"/>
            <person name="Thines Marco"/>
        </authorList>
    </citation>
    <scope>NUCLEOTIDE SEQUENCE [LARGE SCALE GENOMIC DNA]</scope>
</reference>
<keyword evidence="3" id="KW-1185">Reference proteome</keyword>
<evidence type="ECO:0000313" key="3">
    <source>
        <dbReference type="Proteomes" id="UP000054928"/>
    </source>
</evidence>
<evidence type="ECO:0000256" key="1">
    <source>
        <dbReference type="SAM" id="MobiDB-lite"/>
    </source>
</evidence>